<dbReference type="PROSITE" id="PS51005">
    <property type="entry name" value="NAC"/>
    <property type="match status" value="1"/>
</dbReference>
<dbReference type="SUPFAM" id="SSF101941">
    <property type="entry name" value="NAC domain"/>
    <property type="match status" value="1"/>
</dbReference>
<dbReference type="GO" id="GO:0006355">
    <property type="term" value="P:regulation of DNA-templated transcription"/>
    <property type="evidence" value="ECO:0007669"/>
    <property type="project" value="InterPro"/>
</dbReference>
<feature type="region of interest" description="Disordered" evidence="6">
    <location>
        <begin position="172"/>
        <end position="196"/>
    </location>
</feature>
<evidence type="ECO:0000256" key="5">
    <source>
        <dbReference type="ARBA" id="ARBA00023242"/>
    </source>
</evidence>
<keyword evidence="9" id="KW-1185">Reference proteome</keyword>
<sequence length="237" mass="26984">MAEFGENKWYFFSTRNRKYPNGVRPNPATPSGYWKSTGTDKAIHSSSKNVGVKKSLVLYRGKPLKGVKTDWIMHKYRLSDSRRLPTELNGSLRLDDCMLCRIYKKKHLVRSIEKKENLHVEWSALDCKAENSDEEKLTLKFPRTLSVAHLLEIEYLSLSQLLSENPFDSSTAECHQATETSSSNDSNYNQNDTGKLPSAEMVMTTNQFGSSLMFQVNQNALLNQHISANPVLEFVID</sequence>
<dbReference type="EMBL" id="JBBNAG010000007">
    <property type="protein sequence ID" value="KAK9119189.1"/>
    <property type="molecule type" value="Genomic_DNA"/>
</dbReference>
<keyword evidence="5" id="KW-0539">Nucleus</keyword>
<dbReference type="Proteomes" id="UP001419268">
    <property type="component" value="Unassembled WGS sequence"/>
</dbReference>
<proteinExistence type="predicted"/>
<comment type="caution">
    <text evidence="8">The sequence shown here is derived from an EMBL/GenBank/DDBJ whole genome shotgun (WGS) entry which is preliminary data.</text>
</comment>
<evidence type="ECO:0000256" key="2">
    <source>
        <dbReference type="ARBA" id="ARBA00023015"/>
    </source>
</evidence>
<name>A0AAP0IP60_9MAGN</name>
<dbReference type="Pfam" id="PF02365">
    <property type="entry name" value="NAM"/>
    <property type="match status" value="1"/>
</dbReference>
<feature type="compositionally biased region" description="Low complexity" evidence="6">
    <location>
        <begin position="181"/>
        <end position="192"/>
    </location>
</feature>
<evidence type="ECO:0000256" key="3">
    <source>
        <dbReference type="ARBA" id="ARBA00023125"/>
    </source>
</evidence>
<dbReference type="PANTHER" id="PTHR31744">
    <property type="entry name" value="PROTEIN CUP-SHAPED COTYLEDON 2-RELATED"/>
    <property type="match status" value="1"/>
</dbReference>
<evidence type="ECO:0000259" key="7">
    <source>
        <dbReference type="PROSITE" id="PS51005"/>
    </source>
</evidence>
<organism evidence="8 9">
    <name type="scientific">Stephania cephalantha</name>
    <dbReference type="NCBI Taxonomy" id="152367"/>
    <lineage>
        <taxon>Eukaryota</taxon>
        <taxon>Viridiplantae</taxon>
        <taxon>Streptophyta</taxon>
        <taxon>Embryophyta</taxon>
        <taxon>Tracheophyta</taxon>
        <taxon>Spermatophyta</taxon>
        <taxon>Magnoliopsida</taxon>
        <taxon>Ranunculales</taxon>
        <taxon>Menispermaceae</taxon>
        <taxon>Menispermoideae</taxon>
        <taxon>Cissampelideae</taxon>
        <taxon>Stephania</taxon>
    </lineage>
</organism>
<protein>
    <recommendedName>
        <fullName evidence="7">NAC domain-containing protein</fullName>
    </recommendedName>
</protein>
<feature type="domain" description="NAC" evidence="7">
    <location>
        <begin position="1"/>
        <end position="105"/>
    </location>
</feature>
<dbReference type="GO" id="GO:0005634">
    <property type="term" value="C:nucleus"/>
    <property type="evidence" value="ECO:0007669"/>
    <property type="project" value="UniProtKB-SubCell"/>
</dbReference>
<dbReference type="PANTHER" id="PTHR31744:SF233">
    <property type="entry name" value="NAC DOMAIN-CONTAINING PROTEIN 72-LIKE"/>
    <property type="match status" value="1"/>
</dbReference>
<gene>
    <name evidence="8" type="ORF">Scep_017282</name>
</gene>
<evidence type="ECO:0000256" key="1">
    <source>
        <dbReference type="ARBA" id="ARBA00004123"/>
    </source>
</evidence>
<evidence type="ECO:0000256" key="4">
    <source>
        <dbReference type="ARBA" id="ARBA00023163"/>
    </source>
</evidence>
<dbReference type="InterPro" id="IPR003441">
    <property type="entry name" value="NAC-dom"/>
</dbReference>
<dbReference type="AlphaFoldDB" id="A0AAP0IP60"/>
<comment type="subcellular location">
    <subcellularLocation>
        <location evidence="1">Nucleus</location>
    </subcellularLocation>
</comment>
<evidence type="ECO:0000313" key="9">
    <source>
        <dbReference type="Proteomes" id="UP001419268"/>
    </source>
</evidence>
<keyword evidence="4" id="KW-0804">Transcription</keyword>
<dbReference type="Gene3D" id="2.170.150.80">
    <property type="entry name" value="NAC domain"/>
    <property type="match status" value="1"/>
</dbReference>
<dbReference type="InterPro" id="IPR036093">
    <property type="entry name" value="NAC_dom_sf"/>
</dbReference>
<keyword evidence="2" id="KW-0805">Transcription regulation</keyword>
<keyword evidence="3" id="KW-0238">DNA-binding</keyword>
<evidence type="ECO:0000313" key="8">
    <source>
        <dbReference type="EMBL" id="KAK9119189.1"/>
    </source>
</evidence>
<reference evidence="8 9" key="1">
    <citation type="submission" date="2024-01" db="EMBL/GenBank/DDBJ databases">
        <title>Genome assemblies of Stephania.</title>
        <authorList>
            <person name="Yang L."/>
        </authorList>
    </citation>
    <scope>NUCLEOTIDE SEQUENCE [LARGE SCALE GENOMIC DNA]</scope>
    <source>
        <strain evidence="8">JXDWG</strain>
        <tissue evidence="8">Leaf</tissue>
    </source>
</reference>
<evidence type="ECO:0000256" key="6">
    <source>
        <dbReference type="SAM" id="MobiDB-lite"/>
    </source>
</evidence>
<dbReference type="GO" id="GO:0003677">
    <property type="term" value="F:DNA binding"/>
    <property type="evidence" value="ECO:0007669"/>
    <property type="project" value="UniProtKB-KW"/>
</dbReference>
<accession>A0AAP0IP60</accession>